<evidence type="ECO:0000313" key="1">
    <source>
        <dbReference type="EMBL" id="GCC17616.1"/>
    </source>
</evidence>
<dbReference type="EMBL" id="BEZZ01002750">
    <property type="protein sequence ID" value="GCC17616.1"/>
    <property type="molecule type" value="Genomic_DNA"/>
</dbReference>
<dbReference type="AlphaFoldDB" id="A0A401RHP5"/>
<reference evidence="1 2" key="1">
    <citation type="journal article" date="2018" name="Nat. Ecol. Evol.">
        <title>Shark genomes provide insights into elasmobranch evolution and the origin of vertebrates.</title>
        <authorList>
            <person name="Hara Y"/>
            <person name="Yamaguchi K"/>
            <person name="Onimaru K"/>
            <person name="Kadota M"/>
            <person name="Koyanagi M"/>
            <person name="Keeley SD"/>
            <person name="Tatsumi K"/>
            <person name="Tanaka K"/>
            <person name="Motone F"/>
            <person name="Kageyama Y"/>
            <person name="Nozu R"/>
            <person name="Adachi N"/>
            <person name="Nishimura O"/>
            <person name="Nakagawa R"/>
            <person name="Tanegashima C"/>
            <person name="Kiyatake I"/>
            <person name="Matsumoto R"/>
            <person name="Murakumo K"/>
            <person name="Nishida K"/>
            <person name="Terakita A"/>
            <person name="Kuratani S"/>
            <person name="Sato K"/>
            <person name="Hyodo S Kuraku.S."/>
        </authorList>
    </citation>
    <scope>NUCLEOTIDE SEQUENCE [LARGE SCALE GENOMIC DNA]</scope>
</reference>
<name>A0A401RHP5_CHIPU</name>
<dbReference type="Proteomes" id="UP000287033">
    <property type="component" value="Unassembled WGS sequence"/>
</dbReference>
<sequence length="134" mass="15592">MPIKFIYYRQTQRHCTCDDCFPDITGSRDSAPAILISTISEGSRVAVPATLLSIIQEKQSRFSRYFTFYRTGASRDAISVTSRPMIKEEALTLLLALDFLQYRRKQRRCSRNFTFNQTGQKQRRCSCDFTFYDA</sequence>
<accession>A0A401RHP5</accession>
<evidence type="ECO:0000313" key="2">
    <source>
        <dbReference type="Proteomes" id="UP000287033"/>
    </source>
</evidence>
<keyword evidence="2" id="KW-1185">Reference proteome</keyword>
<organism evidence="1 2">
    <name type="scientific">Chiloscyllium punctatum</name>
    <name type="common">Brownbanded bambooshark</name>
    <name type="synonym">Hemiscyllium punctatum</name>
    <dbReference type="NCBI Taxonomy" id="137246"/>
    <lineage>
        <taxon>Eukaryota</taxon>
        <taxon>Metazoa</taxon>
        <taxon>Chordata</taxon>
        <taxon>Craniata</taxon>
        <taxon>Vertebrata</taxon>
        <taxon>Chondrichthyes</taxon>
        <taxon>Elasmobranchii</taxon>
        <taxon>Galeomorphii</taxon>
        <taxon>Galeoidea</taxon>
        <taxon>Orectolobiformes</taxon>
        <taxon>Hemiscylliidae</taxon>
        <taxon>Chiloscyllium</taxon>
    </lineage>
</organism>
<protein>
    <submittedName>
        <fullName evidence="1">Uncharacterized protein</fullName>
    </submittedName>
</protein>
<proteinExistence type="predicted"/>
<gene>
    <name evidence="1" type="ORF">chiPu_0020611</name>
</gene>
<comment type="caution">
    <text evidence="1">The sequence shown here is derived from an EMBL/GenBank/DDBJ whole genome shotgun (WGS) entry which is preliminary data.</text>
</comment>